<proteinExistence type="predicted"/>
<feature type="transmembrane region" description="Helical" evidence="1">
    <location>
        <begin position="7"/>
        <end position="25"/>
    </location>
</feature>
<keyword evidence="1" id="KW-1133">Transmembrane helix</keyword>
<sequence length="61" mass="7104">MVYSGFILLLNGLEIVALLLNKVVYDNGWNIFFTFLAYVIGLFVLDFYYYCLKKSIRPLAN</sequence>
<keyword evidence="3" id="KW-1185">Reference proteome</keyword>
<keyword evidence="1" id="KW-0472">Membrane</keyword>
<gene>
    <name evidence="2" type="ORF">GCM10007216_05200</name>
</gene>
<evidence type="ECO:0000256" key="1">
    <source>
        <dbReference type="SAM" id="Phobius"/>
    </source>
</evidence>
<evidence type="ECO:0000313" key="3">
    <source>
        <dbReference type="Proteomes" id="UP000619534"/>
    </source>
</evidence>
<name>A0ABQ1NHR5_9BACI</name>
<accession>A0ABQ1NHR5</accession>
<keyword evidence="1" id="KW-0812">Transmembrane</keyword>
<dbReference type="EMBL" id="BMCJ01000001">
    <property type="protein sequence ID" value="GGC77618.1"/>
    <property type="molecule type" value="Genomic_DNA"/>
</dbReference>
<organism evidence="2 3">
    <name type="scientific">Thalassobacillus devorans</name>
    <dbReference type="NCBI Taxonomy" id="279813"/>
    <lineage>
        <taxon>Bacteria</taxon>
        <taxon>Bacillati</taxon>
        <taxon>Bacillota</taxon>
        <taxon>Bacilli</taxon>
        <taxon>Bacillales</taxon>
        <taxon>Bacillaceae</taxon>
        <taxon>Thalassobacillus</taxon>
    </lineage>
</organism>
<evidence type="ECO:0000313" key="2">
    <source>
        <dbReference type="EMBL" id="GGC77618.1"/>
    </source>
</evidence>
<protein>
    <submittedName>
        <fullName evidence="2">Uncharacterized protein</fullName>
    </submittedName>
</protein>
<reference evidence="3" key="1">
    <citation type="journal article" date="2019" name="Int. J. Syst. Evol. Microbiol.">
        <title>The Global Catalogue of Microorganisms (GCM) 10K type strain sequencing project: providing services to taxonomists for standard genome sequencing and annotation.</title>
        <authorList>
            <consortium name="The Broad Institute Genomics Platform"/>
            <consortium name="The Broad Institute Genome Sequencing Center for Infectious Disease"/>
            <person name="Wu L."/>
            <person name="Ma J."/>
        </authorList>
    </citation>
    <scope>NUCLEOTIDE SEQUENCE [LARGE SCALE GENOMIC DNA]</scope>
    <source>
        <strain evidence="3">CCM 7282</strain>
    </source>
</reference>
<feature type="transmembrane region" description="Helical" evidence="1">
    <location>
        <begin position="31"/>
        <end position="51"/>
    </location>
</feature>
<comment type="caution">
    <text evidence="2">The sequence shown here is derived from an EMBL/GenBank/DDBJ whole genome shotgun (WGS) entry which is preliminary data.</text>
</comment>
<dbReference type="Proteomes" id="UP000619534">
    <property type="component" value="Unassembled WGS sequence"/>
</dbReference>